<dbReference type="InterPro" id="IPR003599">
    <property type="entry name" value="Ig_sub"/>
</dbReference>
<dbReference type="STRING" id="29172.A0A0D8XRH6"/>
<feature type="region of interest" description="Disordered" evidence="3">
    <location>
        <begin position="287"/>
        <end position="324"/>
    </location>
</feature>
<dbReference type="Gene3D" id="2.60.40.10">
    <property type="entry name" value="Immunoglobulins"/>
    <property type="match status" value="2"/>
</dbReference>
<dbReference type="PANTHER" id="PTHR44170:SF6">
    <property type="entry name" value="CONTACTIN"/>
    <property type="match status" value="1"/>
</dbReference>
<organism evidence="5 6">
    <name type="scientific">Dictyocaulus viviparus</name>
    <name type="common">Bovine lungworm</name>
    <dbReference type="NCBI Taxonomy" id="29172"/>
    <lineage>
        <taxon>Eukaryota</taxon>
        <taxon>Metazoa</taxon>
        <taxon>Ecdysozoa</taxon>
        <taxon>Nematoda</taxon>
        <taxon>Chromadorea</taxon>
        <taxon>Rhabditida</taxon>
        <taxon>Rhabditina</taxon>
        <taxon>Rhabditomorpha</taxon>
        <taxon>Strongyloidea</taxon>
        <taxon>Metastrongylidae</taxon>
        <taxon>Dictyocaulus</taxon>
    </lineage>
</organism>
<feature type="compositionally biased region" description="Basic residues" evidence="3">
    <location>
        <begin position="288"/>
        <end position="310"/>
    </location>
</feature>
<dbReference type="AlphaFoldDB" id="A0A0D8XRH6"/>
<evidence type="ECO:0000313" key="5">
    <source>
        <dbReference type="EMBL" id="KJH47268.1"/>
    </source>
</evidence>
<dbReference type="GO" id="GO:0016020">
    <property type="term" value="C:membrane"/>
    <property type="evidence" value="ECO:0007669"/>
    <property type="project" value="UniProtKB-SubCell"/>
</dbReference>
<feature type="compositionally biased region" description="Low complexity" evidence="3">
    <location>
        <begin position="311"/>
        <end position="320"/>
    </location>
</feature>
<dbReference type="Proteomes" id="UP000053766">
    <property type="component" value="Unassembled WGS sequence"/>
</dbReference>
<evidence type="ECO:0000313" key="6">
    <source>
        <dbReference type="Proteomes" id="UP000053766"/>
    </source>
</evidence>
<keyword evidence="2" id="KW-1015">Disulfide bond</keyword>
<dbReference type="InterPro" id="IPR013783">
    <property type="entry name" value="Ig-like_fold"/>
</dbReference>
<dbReference type="SUPFAM" id="SSF48726">
    <property type="entry name" value="Immunoglobulin"/>
    <property type="match status" value="2"/>
</dbReference>
<dbReference type="Pfam" id="PF13927">
    <property type="entry name" value="Ig_3"/>
    <property type="match status" value="1"/>
</dbReference>
<evidence type="ECO:0000256" key="1">
    <source>
        <dbReference type="ARBA" id="ARBA00022737"/>
    </source>
</evidence>
<dbReference type="InterPro" id="IPR003598">
    <property type="entry name" value="Ig_sub2"/>
</dbReference>
<keyword evidence="1" id="KW-0677">Repeat</keyword>
<dbReference type="InterPro" id="IPR007110">
    <property type="entry name" value="Ig-like_dom"/>
</dbReference>
<dbReference type="GO" id="GO:0098609">
    <property type="term" value="P:cell-cell adhesion"/>
    <property type="evidence" value="ECO:0007669"/>
    <property type="project" value="TreeGrafter"/>
</dbReference>
<protein>
    <submittedName>
        <fullName evidence="5">Immunoglobulin domain protein</fullName>
    </submittedName>
</protein>
<proteinExistence type="predicted"/>
<dbReference type="InterPro" id="IPR036179">
    <property type="entry name" value="Ig-like_dom_sf"/>
</dbReference>
<feature type="domain" description="Ig-like" evidence="4">
    <location>
        <begin position="99"/>
        <end position="162"/>
    </location>
</feature>
<keyword evidence="6" id="KW-1185">Reference proteome</keyword>
<dbReference type="SMART" id="SM00409">
    <property type="entry name" value="IG"/>
    <property type="match status" value="3"/>
</dbReference>
<reference evidence="6" key="2">
    <citation type="journal article" date="2016" name="Sci. Rep.">
        <title>Dictyocaulus viviparus genome, variome and transcriptome elucidate lungworm biology and support future intervention.</title>
        <authorList>
            <person name="McNulty S.N."/>
            <person name="Strube C."/>
            <person name="Rosa B.A."/>
            <person name="Martin J.C."/>
            <person name="Tyagi R."/>
            <person name="Choi Y.J."/>
            <person name="Wang Q."/>
            <person name="Hallsworth Pepin K."/>
            <person name="Zhang X."/>
            <person name="Ozersky P."/>
            <person name="Wilson R.K."/>
            <person name="Sternberg P.W."/>
            <person name="Gasser R.B."/>
            <person name="Mitreva M."/>
        </authorList>
    </citation>
    <scope>NUCLEOTIDE SEQUENCE [LARGE SCALE GENOMIC DNA]</scope>
    <source>
        <strain evidence="6">HannoverDv2000</strain>
    </source>
</reference>
<dbReference type="SMART" id="SM00408">
    <property type="entry name" value="IGc2"/>
    <property type="match status" value="2"/>
</dbReference>
<feature type="domain" description="Ig-like" evidence="4">
    <location>
        <begin position="197"/>
        <end position="284"/>
    </location>
</feature>
<evidence type="ECO:0000259" key="4">
    <source>
        <dbReference type="PROSITE" id="PS50835"/>
    </source>
</evidence>
<evidence type="ECO:0000256" key="2">
    <source>
        <dbReference type="ARBA" id="ARBA00023157"/>
    </source>
</evidence>
<sequence length="342" mass="37962">MNVVLRNINNCQKFYNIALRPGAKNGENFEWALLRGGNIVRKLGNEATLHIKSADPTNDFGVYRCNVEDDNGIVIGSAYTAVSVGYSGQNNAQIVKFDEKSDASFTCPIYSVPGSKVEWSRIDGELPVNALPNGNKLEIKDFDDTAAGMYMCKVTFDNNVVEGYVDAQIFGYEVVSLLEKFCIITVDKHISTLNSVPDTIIQVLLDVSSESVNVGDRAWFDCKVTGDPSAMITWSKEGADDLPENSQVTGGRLLFTAVTEDNAGVYKCRAKTKAGPLETRTVLNIGSAKRKRKRIRRGRHTRRSHRRRSSRVQPSSSARRMMTHMTPSLTRSMFGSWFTTSH</sequence>
<dbReference type="EMBL" id="KN716315">
    <property type="protein sequence ID" value="KJH47268.1"/>
    <property type="molecule type" value="Genomic_DNA"/>
</dbReference>
<dbReference type="PROSITE" id="PS50835">
    <property type="entry name" value="IG_LIKE"/>
    <property type="match status" value="2"/>
</dbReference>
<dbReference type="PANTHER" id="PTHR44170">
    <property type="entry name" value="PROTEIN SIDEKICK"/>
    <property type="match status" value="1"/>
</dbReference>
<reference evidence="5 6" key="1">
    <citation type="submission" date="2013-11" db="EMBL/GenBank/DDBJ databases">
        <title>Draft genome of the bovine lungworm Dictyocaulus viviparus.</title>
        <authorList>
            <person name="Mitreva M."/>
        </authorList>
    </citation>
    <scope>NUCLEOTIDE SEQUENCE [LARGE SCALE GENOMIC DNA]</scope>
    <source>
        <strain evidence="5 6">HannoverDv2000</strain>
    </source>
</reference>
<dbReference type="OrthoDB" id="10055367at2759"/>
<name>A0A0D8XRH6_DICVI</name>
<gene>
    <name evidence="5" type="ORF">DICVIV_06669</name>
</gene>
<accession>A0A0D8XRH6</accession>
<evidence type="ECO:0000256" key="3">
    <source>
        <dbReference type="SAM" id="MobiDB-lite"/>
    </source>
</evidence>